<dbReference type="InterPro" id="IPR043519">
    <property type="entry name" value="NT_sf"/>
</dbReference>
<organism evidence="2 3">
    <name type="scientific">Sphingobium yanoikuyae</name>
    <name type="common">Sphingomonas yanoikuyae</name>
    <dbReference type="NCBI Taxonomy" id="13690"/>
    <lineage>
        <taxon>Bacteria</taxon>
        <taxon>Pseudomonadati</taxon>
        <taxon>Pseudomonadota</taxon>
        <taxon>Alphaproteobacteria</taxon>
        <taxon>Sphingomonadales</taxon>
        <taxon>Sphingomonadaceae</taxon>
        <taxon>Sphingobium</taxon>
    </lineage>
</organism>
<reference evidence="2 3" key="1">
    <citation type="submission" date="2017-10" db="EMBL/GenBank/DDBJ databases">
        <title>Sphingobium yanoikuyae S72.</title>
        <authorList>
            <person name="Sanchez E."/>
            <person name="Bustos P."/>
            <person name="Mendoza P."/>
            <person name="Guo X."/>
            <person name="Mendoza A."/>
        </authorList>
    </citation>
    <scope>NUCLEOTIDE SEQUENCE [LARGE SCALE GENOMIC DNA]</scope>
    <source>
        <strain evidence="2 3">S72</strain>
    </source>
</reference>
<evidence type="ECO:0000313" key="3">
    <source>
        <dbReference type="Proteomes" id="UP000219422"/>
    </source>
</evidence>
<evidence type="ECO:0000259" key="1">
    <source>
        <dbReference type="PROSITE" id="PS50910"/>
    </source>
</evidence>
<protein>
    <submittedName>
        <fullName evidence="2">Nucleotidyltransferase</fullName>
    </submittedName>
</protein>
<dbReference type="SMART" id="SM00748">
    <property type="entry name" value="HEPN"/>
    <property type="match status" value="1"/>
</dbReference>
<dbReference type="KEGG" id="sya:A6768_11210"/>
<evidence type="ECO:0000313" key="2">
    <source>
        <dbReference type="EMBL" id="ATI80510.1"/>
    </source>
</evidence>
<dbReference type="Gene3D" id="1.20.120.330">
    <property type="entry name" value="Nucleotidyltransferases domain 2"/>
    <property type="match status" value="1"/>
</dbReference>
<dbReference type="Pfam" id="PF05168">
    <property type="entry name" value="HEPN"/>
    <property type="match status" value="1"/>
</dbReference>
<keyword evidence="2" id="KW-0808">Transferase</keyword>
<dbReference type="SUPFAM" id="SSF81301">
    <property type="entry name" value="Nucleotidyltransferase"/>
    <property type="match status" value="1"/>
</dbReference>
<dbReference type="AlphaFoldDB" id="A0A291N027"/>
<dbReference type="InterPro" id="IPR052548">
    <property type="entry name" value="Type_VII_TA_antitoxin"/>
</dbReference>
<feature type="domain" description="HEPN" evidence="1">
    <location>
        <begin position="173"/>
        <end position="293"/>
    </location>
</feature>
<proteinExistence type="predicted"/>
<dbReference type="Gene3D" id="3.30.460.10">
    <property type="entry name" value="Beta Polymerase, domain 2"/>
    <property type="match status" value="1"/>
</dbReference>
<dbReference type="EMBL" id="CP023741">
    <property type="protein sequence ID" value="ATI80510.1"/>
    <property type="molecule type" value="Genomic_DNA"/>
</dbReference>
<dbReference type="GeneID" id="57777410"/>
<accession>A0A291N027</accession>
<dbReference type="Proteomes" id="UP000219422">
    <property type="component" value="Chromosome"/>
</dbReference>
<dbReference type="RefSeq" id="WP_097383641.1">
    <property type="nucleotide sequence ID" value="NZ_CP023741.1"/>
</dbReference>
<dbReference type="PROSITE" id="PS50910">
    <property type="entry name" value="HEPN"/>
    <property type="match status" value="1"/>
</dbReference>
<sequence length="309" mass="35899">MRNDLDHLPADKQRELARVVQIIFEEFEDGLALATQAWRKKGRIQKIILYGSYARGSWVDEPHTAKGYKSDYDLLIIVNDQRLTDRVKYWLGVDERLMREYGITATLKTPVNFIVHTLQEVNDGLAHGRYFFMDVAKDGIALYESDDKELHTPKPKTPDKALAMAQEYFDEWFPTGGQFFRQYQHAVADGAPNIAAFDLHQAAERLYHCVLLVCTFYTPHVHNLAFLRTQAERIDRRLAYVWPSERHVDRARFEKLKEAYVKARYSKHYKISETELSWLGKQVEELGRVVHEVCAERIAELKRTAGVPA</sequence>
<dbReference type="SUPFAM" id="SSF81593">
    <property type="entry name" value="Nucleotidyltransferase substrate binding subunit/domain"/>
    <property type="match status" value="1"/>
</dbReference>
<dbReference type="PANTHER" id="PTHR33933:SF1">
    <property type="entry name" value="PROTEIN ADENYLYLTRANSFERASE MNTA-RELATED"/>
    <property type="match status" value="1"/>
</dbReference>
<dbReference type="InterPro" id="IPR007842">
    <property type="entry name" value="HEPN_dom"/>
</dbReference>
<gene>
    <name evidence="2" type="ORF">A6768_11210</name>
</gene>
<dbReference type="GO" id="GO:0016740">
    <property type="term" value="F:transferase activity"/>
    <property type="evidence" value="ECO:0007669"/>
    <property type="project" value="UniProtKB-KW"/>
</dbReference>
<name>A0A291N027_SPHYA</name>
<dbReference type="PANTHER" id="PTHR33933">
    <property type="entry name" value="NUCLEOTIDYLTRANSFERASE"/>
    <property type="match status" value="1"/>
</dbReference>
<dbReference type="CDD" id="cd05403">
    <property type="entry name" value="NT_KNTase_like"/>
    <property type="match status" value="1"/>
</dbReference>